<dbReference type="Gene3D" id="3.40.1440.10">
    <property type="entry name" value="GIY-YIG endonuclease"/>
    <property type="match status" value="1"/>
</dbReference>
<reference evidence="3 4" key="1">
    <citation type="submission" date="2016-10" db="EMBL/GenBank/DDBJ databases">
        <title>Pseudoalteromonas amylolytica sp. nov., isolated from the surface seawater.</title>
        <authorList>
            <person name="Wu Y.-H."/>
            <person name="Cheng H."/>
            <person name="Jin X.-B."/>
            <person name="Wang C.-S."/>
            <person name="Xu X.-W."/>
        </authorList>
    </citation>
    <scope>NUCLEOTIDE SEQUENCE [LARGE SCALE GENOMIC DNA]</scope>
    <source>
        <strain evidence="3 4">JCM 12483</strain>
    </source>
</reference>
<comment type="similarity">
    <text evidence="1">Belongs to the UPF0213 family.</text>
</comment>
<dbReference type="Pfam" id="PF01541">
    <property type="entry name" value="GIY-YIG"/>
    <property type="match status" value="1"/>
</dbReference>
<dbReference type="CDD" id="cd10456">
    <property type="entry name" value="GIY-YIG_UPF0213"/>
    <property type="match status" value="1"/>
</dbReference>
<dbReference type="STRING" id="327939.BIW53_08880"/>
<dbReference type="InterPro" id="IPR035901">
    <property type="entry name" value="GIY-YIG_endonuc_sf"/>
</dbReference>
<dbReference type="PANTHER" id="PTHR34477">
    <property type="entry name" value="UPF0213 PROTEIN YHBQ"/>
    <property type="match status" value="1"/>
</dbReference>
<proteinExistence type="inferred from homology"/>
<dbReference type="PROSITE" id="PS50164">
    <property type="entry name" value="GIY_YIG"/>
    <property type="match status" value="1"/>
</dbReference>
<dbReference type="EMBL" id="MNAN01000028">
    <property type="protein sequence ID" value="OHU95918.1"/>
    <property type="molecule type" value="Genomic_DNA"/>
</dbReference>
<dbReference type="InterPro" id="IPR000305">
    <property type="entry name" value="GIY-YIG_endonuc"/>
</dbReference>
<evidence type="ECO:0000259" key="2">
    <source>
        <dbReference type="PROSITE" id="PS50164"/>
    </source>
</evidence>
<dbReference type="OrthoDB" id="9797095at2"/>
<evidence type="ECO:0000256" key="1">
    <source>
        <dbReference type="ARBA" id="ARBA00007435"/>
    </source>
</evidence>
<sequence length="106" mass="11823">MVTEPKNTRKWFVYIVETKFGHWYTGITTDVAKRLEAHSSGTGAKNLKGKGPLTLIFSHPVGDKSEASKLEWQIKKLSKTQKIQLVQSKGQSSNATIKSLMKLTTC</sequence>
<evidence type="ECO:0000313" key="4">
    <source>
        <dbReference type="Proteomes" id="UP000180253"/>
    </source>
</evidence>
<accession>A0A1S1N8T0</accession>
<dbReference type="PANTHER" id="PTHR34477:SF1">
    <property type="entry name" value="UPF0213 PROTEIN YHBQ"/>
    <property type="match status" value="1"/>
</dbReference>
<protein>
    <recommendedName>
        <fullName evidence="2">GIY-YIG domain-containing protein</fullName>
    </recommendedName>
</protein>
<evidence type="ECO:0000313" key="3">
    <source>
        <dbReference type="EMBL" id="OHU95918.1"/>
    </source>
</evidence>
<comment type="caution">
    <text evidence="3">The sequence shown here is derived from an EMBL/GenBank/DDBJ whole genome shotgun (WGS) entry which is preliminary data.</text>
</comment>
<dbReference type="SUPFAM" id="SSF82771">
    <property type="entry name" value="GIY-YIG endonuclease"/>
    <property type="match status" value="1"/>
</dbReference>
<dbReference type="Proteomes" id="UP000180253">
    <property type="component" value="Unassembled WGS sequence"/>
</dbReference>
<keyword evidence="4" id="KW-1185">Reference proteome</keyword>
<dbReference type="RefSeq" id="WP_070991487.1">
    <property type="nucleotide sequence ID" value="NZ_CBCSHD010000001.1"/>
</dbReference>
<name>A0A1S1N8T0_9GAMM</name>
<dbReference type="InterPro" id="IPR050190">
    <property type="entry name" value="UPF0213_domain"/>
</dbReference>
<organism evidence="3 4">
    <name type="scientific">Pseudoalteromonas byunsanensis</name>
    <dbReference type="NCBI Taxonomy" id="327939"/>
    <lineage>
        <taxon>Bacteria</taxon>
        <taxon>Pseudomonadati</taxon>
        <taxon>Pseudomonadota</taxon>
        <taxon>Gammaproteobacteria</taxon>
        <taxon>Alteromonadales</taxon>
        <taxon>Pseudoalteromonadaceae</taxon>
        <taxon>Pseudoalteromonas</taxon>
    </lineage>
</organism>
<dbReference type="AlphaFoldDB" id="A0A1S1N8T0"/>
<feature type="domain" description="GIY-YIG" evidence="2">
    <location>
        <begin position="9"/>
        <end position="84"/>
    </location>
</feature>
<gene>
    <name evidence="3" type="ORF">BIW53_08880</name>
</gene>